<proteinExistence type="predicted"/>
<dbReference type="InterPro" id="IPR006145">
    <property type="entry name" value="PsdUridine_synth_RsuA/RluA"/>
</dbReference>
<dbReference type="EMBL" id="LT906441">
    <property type="protein sequence ID" value="SNV30426.1"/>
    <property type="molecule type" value="Genomic_DNA"/>
</dbReference>
<dbReference type="eggNOG" id="COG0564">
    <property type="taxonomic scope" value="Bacteria"/>
</dbReference>
<dbReference type="GO" id="GO:0009982">
    <property type="term" value="F:pseudouridine synthase activity"/>
    <property type="evidence" value="ECO:0007669"/>
    <property type="project" value="InterPro"/>
</dbReference>
<keyword evidence="6" id="KW-0413">Isomerase</keyword>
<evidence type="ECO:0000256" key="2">
    <source>
        <dbReference type="ARBA" id="ARBA00031870"/>
    </source>
</evidence>
<dbReference type="SUPFAM" id="SSF55120">
    <property type="entry name" value="Pseudouridine synthase"/>
    <property type="match status" value="2"/>
</dbReference>
<dbReference type="PANTHER" id="PTHR21600">
    <property type="entry name" value="MITOCHONDRIAL RNA PSEUDOURIDINE SYNTHASE"/>
    <property type="match status" value="1"/>
</dbReference>
<dbReference type="Gene3D" id="3.30.2350.10">
    <property type="entry name" value="Pseudouridine synthase"/>
    <property type="match status" value="2"/>
</dbReference>
<comment type="catalytic activity">
    <reaction evidence="1">
        <text>a uridine in RNA = a pseudouridine in RNA</text>
        <dbReference type="Rhea" id="RHEA:48348"/>
        <dbReference type="Rhea" id="RHEA-COMP:12068"/>
        <dbReference type="Rhea" id="RHEA-COMP:12069"/>
        <dbReference type="ChEBI" id="CHEBI:65314"/>
        <dbReference type="ChEBI" id="CHEBI:65315"/>
    </reaction>
</comment>
<feature type="compositionally biased region" description="Polar residues" evidence="4">
    <location>
        <begin position="260"/>
        <end position="277"/>
    </location>
</feature>
<reference evidence="6 7" key="1">
    <citation type="submission" date="2017-06" db="EMBL/GenBank/DDBJ databases">
        <authorList>
            <consortium name="Pathogen Informatics"/>
        </authorList>
    </citation>
    <scope>NUCLEOTIDE SEQUENCE [LARGE SCALE GENOMIC DNA]</scope>
    <source>
        <strain evidence="6 7">NCTC11865</strain>
    </source>
</reference>
<evidence type="ECO:0000256" key="4">
    <source>
        <dbReference type="SAM" id="MobiDB-lite"/>
    </source>
</evidence>
<dbReference type="GO" id="GO:0003723">
    <property type="term" value="F:RNA binding"/>
    <property type="evidence" value="ECO:0007669"/>
    <property type="project" value="InterPro"/>
</dbReference>
<evidence type="ECO:0000256" key="1">
    <source>
        <dbReference type="ARBA" id="ARBA00000073"/>
    </source>
</evidence>
<dbReference type="AlphaFoldDB" id="A0A239W8N8"/>
<evidence type="ECO:0000313" key="7">
    <source>
        <dbReference type="Proteomes" id="UP000215332"/>
    </source>
</evidence>
<name>A0A239W8N8_9ACTN</name>
<gene>
    <name evidence="6" type="primary">rluA</name>
    <name evidence="6" type="ORF">SAMEA4412665_00409</name>
</gene>
<sequence length="525" mass="58714">MRTPDHGQCRRLSHDRGIVNRWPWPALRDFLVEKLTRITPSRIDEMITEKKFVTQDGVPITAMTTFEPQYFIFFHRDLPDEKPVPFPIGILYQDERILVVDKPHFLSSIPRGQHVLESVVVKLRTQLQMPELTVAHRLDRVTSGVLMLTCARQWRCPYQTLFERRQVRKTYRLVAPWLDFDEMDDGPLGVIGDSPSGSAHGFGRLGEDETATSPDVAASRDSSATAFGDSAHDGDAISVTSQDHREQECSPEGRDDLFGQDTSESNCAGQYVKTKSNGLPHKDGDQSLTSGQRRDPSDPGDRAISVTSSQGEAFQWRKGGGGDNFCQSPMRSSEAGHDNTVDQFESRHRTSATDLQERSSSGRLPNPARSDAENLSGGPVWLEHCDGGVRVSSHIIKERGVLQAQQVSGREPNAVTEIRLVERRGDLALYEAIPLTGRTHQIRLHMWSLGAPILNDPFYPQLLDVSIDDFSRPLQLQAYRMSFVDPITGEQRMFTSQLELSCWPSTEASQPRGKDRGNAWIPGDA</sequence>
<evidence type="ECO:0000256" key="3">
    <source>
        <dbReference type="ARBA" id="ARBA00033164"/>
    </source>
</evidence>
<dbReference type="GO" id="GO:0140098">
    <property type="term" value="F:catalytic activity, acting on RNA"/>
    <property type="evidence" value="ECO:0007669"/>
    <property type="project" value="UniProtKB-ARBA"/>
</dbReference>
<feature type="compositionally biased region" description="Basic and acidic residues" evidence="4">
    <location>
        <begin position="242"/>
        <end position="257"/>
    </location>
</feature>
<feature type="compositionally biased region" description="Polar residues" evidence="4">
    <location>
        <begin position="352"/>
        <end position="363"/>
    </location>
</feature>
<dbReference type="PANTHER" id="PTHR21600:SF84">
    <property type="entry name" value="PSEUDOURIDINE SYNTHASE RSUA_RLUA-LIKE DOMAIN-CONTAINING PROTEIN"/>
    <property type="match status" value="1"/>
</dbReference>
<protein>
    <recommendedName>
        <fullName evidence="2">RNA pseudouridylate synthase</fullName>
    </recommendedName>
    <alternativeName>
        <fullName evidence="3">RNA-uridine isomerase</fullName>
    </alternativeName>
</protein>
<feature type="domain" description="Pseudouridine synthase RsuA/RluA-like" evidence="5">
    <location>
        <begin position="97"/>
        <end position="176"/>
    </location>
</feature>
<feature type="region of interest" description="Disordered" evidence="4">
    <location>
        <begin position="505"/>
        <end position="525"/>
    </location>
</feature>
<dbReference type="Proteomes" id="UP000215332">
    <property type="component" value="Chromosome 1"/>
</dbReference>
<evidence type="ECO:0000259" key="5">
    <source>
        <dbReference type="Pfam" id="PF00849"/>
    </source>
</evidence>
<organism evidence="6 7">
    <name type="scientific">Cutibacterium granulosum</name>
    <dbReference type="NCBI Taxonomy" id="33011"/>
    <lineage>
        <taxon>Bacteria</taxon>
        <taxon>Bacillati</taxon>
        <taxon>Actinomycetota</taxon>
        <taxon>Actinomycetes</taxon>
        <taxon>Propionibacteriales</taxon>
        <taxon>Propionibacteriaceae</taxon>
        <taxon>Cutibacterium</taxon>
    </lineage>
</organism>
<dbReference type="InterPro" id="IPR020103">
    <property type="entry name" value="PsdUridine_synth_cat_dom_sf"/>
</dbReference>
<feature type="region of interest" description="Disordered" evidence="4">
    <location>
        <begin position="188"/>
        <end position="375"/>
    </location>
</feature>
<evidence type="ECO:0000313" key="6">
    <source>
        <dbReference type="EMBL" id="SNV30426.1"/>
    </source>
</evidence>
<feature type="compositionally biased region" description="Basic and acidic residues" evidence="4">
    <location>
        <begin position="334"/>
        <end position="348"/>
    </location>
</feature>
<feature type="compositionally biased region" description="Basic and acidic residues" evidence="4">
    <location>
        <begin position="292"/>
        <end position="301"/>
    </location>
</feature>
<accession>A0A239W8N8</accession>
<dbReference type="Pfam" id="PF00849">
    <property type="entry name" value="PseudoU_synth_2"/>
    <property type="match status" value="1"/>
</dbReference>
<dbReference type="InterPro" id="IPR050188">
    <property type="entry name" value="RluA_PseudoU_synthase"/>
</dbReference>
<dbReference type="KEGG" id="cgrn:4412665_00409"/>
<dbReference type="GO" id="GO:0000455">
    <property type="term" value="P:enzyme-directed rRNA pseudouridine synthesis"/>
    <property type="evidence" value="ECO:0007669"/>
    <property type="project" value="TreeGrafter"/>
</dbReference>